<protein>
    <recommendedName>
        <fullName evidence="7">Caspase family p20 domain-containing protein</fullName>
    </recommendedName>
</protein>
<accession>A0A7R9ACY7</accession>
<dbReference type="GO" id="GO:0006915">
    <property type="term" value="P:apoptotic process"/>
    <property type="evidence" value="ECO:0007669"/>
    <property type="project" value="TreeGrafter"/>
</dbReference>
<organism evidence="8">
    <name type="scientific">Darwinula stevensoni</name>
    <dbReference type="NCBI Taxonomy" id="69355"/>
    <lineage>
        <taxon>Eukaryota</taxon>
        <taxon>Metazoa</taxon>
        <taxon>Ecdysozoa</taxon>
        <taxon>Arthropoda</taxon>
        <taxon>Crustacea</taxon>
        <taxon>Oligostraca</taxon>
        <taxon>Ostracoda</taxon>
        <taxon>Podocopa</taxon>
        <taxon>Podocopida</taxon>
        <taxon>Darwinulocopina</taxon>
        <taxon>Darwinuloidea</taxon>
        <taxon>Darwinulidae</taxon>
        <taxon>Darwinula</taxon>
    </lineage>
</organism>
<dbReference type="PANTHER" id="PTHR10454:SF245">
    <property type="entry name" value="CASPASE-RELATED"/>
    <property type="match status" value="1"/>
</dbReference>
<dbReference type="SUPFAM" id="SSF52129">
    <property type="entry name" value="Caspase-like"/>
    <property type="match status" value="1"/>
</dbReference>
<dbReference type="Gene3D" id="3.40.50.1460">
    <property type="match status" value="1"/>
</dbReference>
<keyword evidence="3" id="KW-0378">Hydrolase</keyword>
<dbReference type="InterPro" id="IPR002398">
    <property type="entry name" value="Pept_C14"/>
</dbReference>
<evidence type="ECO:0000256" key="3">
    <source>
        <dbReference type="ARBA" id="ARBA00022801"/>
    </source>
</evidence>
<evidence type="ECO:0000256" key="4">
    <source>
        <dbReference type="ARBA" id="ARBA00022807"/>
    </source>
</evidence>
<dbReference type="PROSITE" id="PS50208">
    <property type="entry name" value="CASPASE_P20"/>
    <property type="match status" value="1"/>
</dbReference>
<feature type="non-terminal residue" evidence="8">
    <location>
        <position position="192"/>
    </location>
</feature>
<evidence type="ECO:0000256" key="1">
    <source>
        <dbReference type="ARBA" id="ARBA00010134"/>
    </source>
</evidence>
<reference evidence="8" key="1">
    <citation type="submission" date="2020-11" db="EMBL/GenBank/DDBJ databases">
        <authorList>
            <person name="Tran Van P."/>
        </authorList>
    </citation>
    <scope>NUCLEOTIDE SEQUENCE</scope>
</reference>
<dbReference type="OrthoDB" id="6116485at2759"/>
<keyword evidence="5" id="KW-0865">Zymogen</keyword>
<keyword evidence="9" id="KW-1185">Reference proteome</keyword>
<dbReference type="GO" id="GO:0006508">
    <property type="term" value="P:proteolysis"/>
    <property type="evidence" value="ECO:0007669"/>
    <property type="project" value="UniProtKB-KW"/>
</dbReference>
<keyword evidence="4" id="KW-0788">Thiol protease</keyword>
<dbReference type="InterPro" id="IPR033139">
    <property type="entry name" value="Caspase_cys_AS"/>
</dbReference>
<dbReference type="Pfam" id="PF00656">
    <property type="entry name" value="Peptidase_C14"/>
    <property type="match status" value="1"/>
</dbReference>
<evidence type="ECO:0000259" key="7">
    <source>
        <dbReference type="PROSITE" id="PS50208"/>
    </source>
</evidence>
<evidence type="ECO:0000313" key="8">
    <source>
        <dbReference type="EMBL" id="CAD7251877.1"/>
    </source>
</evidence>
<dbReference type="InterPro" id="IPR001309">
    <property type="entry name" value="Pept_C14_p20"/>
</dbReference>
<dbReference type="SMART" id="SM00115">
    <property type="entry name" value="CASc"/>
    <property type="match status" value="1"/>
</dbReference>
<comment type="similarity">
    <text evidence="1">Belongs to the peptidase C14A family.</text>
</comment>
<dbReference type="PROSITE" id="PS01122">
    <property type="entry name" value="CASPASE_CYS"/>
    <property type="match status" value="1"/>
</dbReference>
<dbReference type="PANTHER" id="PTHR10454">
    <property type="entry name" value="CASPASE"/>
    <property type="match status" value="1"/>
</dbReference>
<dbReference type="PROSITE" id="PS01121">
    <property type="entry name" value="CASPASE_HIS"/>
    <property type="match status" value="1"/>
</dbReference>
<gene>
    <name evidence="8" type="ORF">DSTB1V02_LOCUS11639</name>
</gene>
<dbReference type="EMBL" id="LR903419">
    <property type="protein sequence ID" value="CAD7251877.1"/>
    <property type="molecule type" value="Genomic_DNA"/>
</dbReference>
<feature type="domain" description="Caspase family p20" evidence="7">
    <location>
        <begin position="25"/>
        <end position="149"/>
    </location>
</feature>
<feature type="region of interest" description="Disordered" evidence="6">
    <location>
        <begin position="153"/>
        <end position="175"/>
    </location>
</feature>
<dbReference type="InterPro" id="IPR029030">
    <property type="entry name" value="Caspase-like_dom_sf"/>
</dbReference>
<keyword evidence="2" id="KW-0645">Protease</keyword>
<name>A0A7R9ACY7_9CRUS</name>
<dbReference type="InterPro" id="IPR015917">
    <property type="entry name" value="Pept_C14A"/>
</dbReference>
<evidence type="ECO:0000256" key="5">
    <source>
        <dbReference type="ARBA" id="ARBA00023145"/>
    </source>
</evidence>
<evidence type="ECO:0000313" key="9">
    <source>
        <dbReference type="Proteomes" id="UP000677054"/>
    </source>
</evidence>
<dbReference type="PRINTS" id="PR00376">
    <property type="entry name" value="IL1BCENZYME"/>
</dbReference>
<dbReference type="EMBL" id="CAJPEV010003902">
    <property type="protein sequence ID" value="CAG0900781.1"/>
    <property type="molecule type" value="Genomic_DNA"/>
</dbReference>
<sequence length="192" mass="21907">MSYNSTSISAVIAQFNQDYKMDHHHRGKALIFNYESYDPTLKLLRRDGAVRDKDRLCEILSHLHFEVDVFLNMPFKKIMDTIDKVAKENHQQCDCLIVCFLSHGEHGFLYAYDTAFKPHHLWTPFTASQCPSLAGKPKMFFIQACRGTNVDDGVDMKNMQNSHSETDSSPEPDSYKIPVQSDFLIAHSTVSG</sequence>
<dbReference type="Proteomes" id="UP000677054">
    <property type="component" value="Unassembled WGS sequence"/>
</dbReference>
<dbReference type="GO" id="GO:0043525">
    <property type="term" value="P:positive regulation of neuron apoptotic process"/>
    <property type="evidence" value="ECO:0007669"/>
    <property type="project" value="TreeGrafter"/>
</dbReference>
<dbReference type="InterPro" id="IPR011600">
    <property type="entry name" value="Pept_C14_caspase"/>
</dbReference>
<dbReference type="GO" id="GO:0004197">
    <property type="term" value="F:cysteine-type endopeptidase activity"/>
    <property type="evidence" value="ECO:0007669"/>
    <property type="project" value="InterPro"/>
</dbReference>
<proteinExistence type="inferred from homology"/>
<evidence type="ECO:0000256" key="2">
    <source>
        <dbReference type="ARBA" id="ARBA00022670"/>
    </source>
</evidence>
<dbReference type="InterPro" id="IPR016129">
    <property type="entry name" value="Caspase_his_AS"/>
</dbReference>
<dbReference type="AlphaFoldDB" id="A0A7R9ACY7"/>
<feature type="compositionally biased region" description="Polar residues" evidence="6">
    <location>
        <begin position="158"/>
        <end position="171"/>
    </location>
</feature>
<dbReference type="GO" id="GO:0005737">
    <property type="term" value="C:cytoplasm"/>
    <property type="evidence" value="ECO:0007669"/>
    <property type="project" value="TreeGrafter"/>
</dbReference>
<evidence type="ECO:0000256" key="6">
    <source>
        <dbReference type="SAM" id="MobiDB-lite"/>
    </source>
</evidence>